<gene>
    <name evidence="1" type="ORF">DW007_03925</name>
</gene>
<evidence type="ECO:0000313" key="2">
    <source>
        <dbReference type="Proteomes" id="UP000285201"/>
    </source>
</evidence>
<evidence type="ECO:0000313" key="1">
    <source>
        <dbReference type="EMBL" id="RHL70136.1"/>
    </source>
</evidence>
<protein>
    <submittedName>
        <fullName evidence="1">Uncharacterized protein</fullName>
    </submittedName>
</protein>
<sequence>MSGIPLAFCINPGNQNEHLSLKPLEQQIMKDFELSNHQYSYMLSQHLMLKAISNSQYYSLQ</sequence>
<dbReference type="EMBL" id="QROY01000003">
    <property type="protein sequence ID" value="RHL70136.1"/>
    <property type="molecule type" value="Genomic_DNA"/>
</dbReference>
<dbReference type="Proteomes" id="UP000285201">
    <property type="component" value="Unassembled WGS sequence"/>
</dbReference>
<reference evidence="1 2" key="1">
    <citation type="submission" date="2018-08" db="EMBL/GenBank/DDBJ databases">
        <title>A genome reference for cultivated species of the human gut microbiota.</title>
        <authorList>
            <person name="Zou Y."/>
            <person name="Xue W."/>
            <person name="Luo G."/>
        </authorList>
    </citation>
    <scope>NUCLEOTIDE SEQUENCE [LARGE SCALE GENOMIC DNA]</scope>
    <source>
        <strain evidence="1 2">AF36-7BH</strain>
    </source>
</reference>
<dbReference type="RefSeq" id="WP_118264655.1">
    <property type="nucleotide sequence ID" value="NZ_DAWEPM010000023.1"/>
</dbReference>
<name>A0A415MD25_9FIRM</name>
<dbReference type="AlphaFoldDB" id="A0A415MD25"/>
<comment type="caution">
    <text evidence="1">The sequence shown here is derived from an EMBL/GenBank/DDBJ whole genome shotgun (WGS) entry which is preliminary data.</text>
</comment>
<proteinExistence type="predicted"/>
<organism evidence="1 2">
    <name type="scientific">Lachnospira eligens</name>
    <dbReference type="NCBI Taxonomy" id="39485"/>
    <lineage>
        <taxon>Bacteria</taxon>
        <taxon>Bacillati</taxon>
        <taxon>Bacillota</taxon>
        <taxon>Clostridia</taxon>
        <taxon>Lachnospirales</taxon>
        <taxon>Lachnospiraceae</taxon>
        <taxon>Lachnospira</taxon>
    </lineage>
</organism>
<accession>A0A415MD25</accession>